<feature type="signal peptide" evidence="2">
    <location>
        <begin position="1"/>
        <end position="21"/>
    </location>
</feature>
<dbReference type="KEGG" id="sls:SLINC_1093"/>
<reference evidence="3 4" key="1">
    <citation type="submission" date="2016-07" db="EMBL/GenBank/DDBJ databases">
        <title>Enhancement of antibiotic productionsby engineered nitrateutilization in actinobacteria.</title>
        <authorList>
            <person name="Meng S.C."/>
        </authorList>
    </citation>
    <scope>NUCLEOTIDE SEQUENCE [LARGE SCALE GENOMIC DNA]</scope>
    <source>
        <strain evidence="3 4">NRRL 2936</strain>
    </source>
</reference>
<evidence type="ECO:0000313" key="3">
    <source>
        <dbReference type="EMBL" id="ANS63317.1"/>
    </source>
</evidence>
<dbReference type="EMBL" id="CP016438">
    <property type="protein sequence ID" value="ANS63317.1"/>
    <property type="molecule type" value="Genomic_DNA"/>
</dbReference>
<gene>
    <name evidence="3" type="ORF">SLINC_1093</name>
</gene>
<accession>A0A1B1M4F7</accession>
<organism evidence="3 4">
    <name type="scientific">Streptomyces lincolnensis</name>
    <dbReference type="NCBI Taxonomy" id="1915"/>
    <lineage>
        <taxon>Bacteria</taxon>
        <taxon>Bacillati</taxon>
        <taxon>Actinomycetota</taxon>
        <taxon>Actinomycetes</taxon>
        <taxon>Kitasatosporales</taxon>
        <taxon>Streptomycetaceae</taxon>
        <taxon>Streptomyces</taxon>
    </lineage>
</organism>
<dbReference type="InterPro" id="IPR025326">
    <property type="entry name" value="DUF4232"/>
</dbReference>
<feature type="chain" id="PRO_5043736041" evidence="2">
    <location>
        <begin position="22"/>
        <end position="257"/>
    </location>
</feature>
<feature type="region of interest" description="Disordered" evidence="1">
    <location>
        <begin position="24"/>
        <end position="115"/>
    </location>
</feature>
<feature type="compositionally biased region" description="Acidic residues" evidence="1">
    <location>
        <begin position="36"/>
        <end position="45"/>
    </location>
</feature>
<evidence type="ECO:0000313" key="4">
    <source>
        <dbReference type="Proteomes" id="UP000092598"/>
    </source>
</evidence>
<evidence type="ECO:0000256" key="2">
    <source>
        <dbReference type="SAM" id="SignalP"/>
    </source>
</evidence>
<name>A0A1B1M4F7_STRLN</name>
<feature type="compositionally biased region" description="Low complexity" evidence="1">
    <location>
        <begin position="51"/>
        <end position="66"/>
    </location>
</feature>
<dbReference type="STRING" id="1915.SLINC_1093"/>
<sequence>MRTHRLAMAVASFAALALTLAACGEGDAESKSVESATEESTEESTDPSPTPSATSASPSPPATATEKASKDADSQGAGSQGAGSQGAGNGSGKGAGTGAGGSDTPSAGTGSGGAKPVDCATGSLRFAIKKVKNPVDHVLITATNTGTKACHLYSYPALRISENSQAVTARIGESQPQTVVTLDRGATGYAGLITASADRNSETKVTTPAIGVSLFGPDEGPTGSGVDVPVPGGSLYVEEDNAQVTYWQDNPNDALAW</sequence>
<evidence type="ECO:0000256" key="1">
    <source>
        <dbReference type="SAM" id="MobiDB-lite"/>
    </source>
</evidence>
<dbReference type="AlphaFoldDB" id="A0A1B1M4F7"/>
<dbReference type="Proteomes" id="UP000092598">
    <property type="component" value="Chromosome"/>
</dbReference>
<dbReference type="PROSITE" id="PS51257">
    <property type="entry name" value="PROKAR_LIPOPROTEIN"/>
    <property type="match status" value="1"/>
</dbReference>
<feature type="compositionally biased region" description="Gly residues" evidence="1">
    <location>
        <begin position="78"/>
        <end position="101"/>
    </location>
</feature>
<proteinExistence type="predicted"/>
<protein>
    <submittedName>
        <fullName evidence="3">Uncharacterized protein</fullName>
    </submittedName>
</protein>
<keyword evidence="2" id="KW-0732">Signal</keyword>
<keyword evidence="4" id="KW-1185">Reference proteome</keyword>
<dbReference type="Pfam" id="PF14016">
    <property type="entry name" value="DUF4232"/>
    <property type="match status" value="1"/>
</dbReference>